<evidence type="ECO:0000256" key="1">
    <source>
        <dbReference type="SAM" id="Phobius"/>
    </source>
</evidence>
<gene>
    <name evidence="2" type="ORF">ABID24_001411</name>
</gene>
<feature type="transmembrane region" description="Helical" evidence="1">
    <location>
        <begin position="44"/>
        <end position="68"/>
    </location>
</feature>
<feature type="transmembrane region" description="Helical" evidence="1">
    <location>
        <begin position="75"/>
        <end position="94"/>
    </location>
</feature>
<feature type="transmembrane region" description="Helical" evidence="1">
    <location>
        <begin position="124"/>
        <end position="150"/>
    </location>
</feature>
<reference evidence="2 3" key="1">
    <citation type="submission" date="2024-06" db="EMBL/GenBank/DDBJ databases">
        <title>Genomic Encyclopedia of Type Strains, Phase IV (KMG-IV): sequencing the most valuable type-strain genomes for metagenomic binning, comparative biology and taxonomic classification.</title>
        <authorList>
            <person name="Goeker M."/>
        </authorList>
    </citation>
    <scope>NUCLEOTIDE SEQUENCE [LARGE SCALE GENOMIC DNA]</scope>
    <source>
        <strain evidence="2 3">DSM 29492</strain>
    </source>
</reference>
<feature type="transmembrane region" description="Helical" evidence="1">
    <location>
        <begin position="100"/>
        <end position="117"/>
    </location>
</feature>
<keyword evidence="1" id="KW-1133">Transmembrane helix</keyword>
<evidence type="ECO:0000313" key="3">
    <source>
        <dbReference type="Proteomes" id="UP001549106"/>
    </source>
</evidence>
<dbReference type="RefSeq" id="WP_147599613.1">
    <property type="nucleotide sequence ID" value="NZ_BAABXN010000001.1"/>
</dbReference>
<keyword evidence="1" id="KW-0812">Transmembrane</keyword>
<evidence type="ECO:0000313" key="2">
    <source>
        <dbReference type="EMBL" id="MET3750167.1"/>
    </source>
</evidence>
<sequence>MKTKKKFTTSQLTVLGLMSGVLLLMAYTPLGYLNIGPLAISFNVIPVAVSAVVLGPAGGAVAGAIFGLTSFGQCIGIGGTSAMGAVLFGISPVLAFLQRFLPRLLTGICIGYIFRAVRKKANIYVSCAVTGFFSAFLNTVFFMTALVGLFGNTEYIRELIGGQNVLLFCCAFVGINAVCEMAASTMITGAVGTALSRARLIPASQIAVKQSI</sequence>
<comment type="caution">
    <text evidence="2">The sequence shown here is derived from an EMBL/GenBank/DDBJ whole genome shotgun (WGS) entry which is preliminary data.</text>
</comment>
<dbReference type="InterPro" id="IPR024529">
    <property type="entry name" value="ECF_trnsprt_substrate-spec"/>
</dbReference>
<dbReference type="EMBL" id="JBEPMJ010000008">
    <property type="protein sequence ID" value="MET3750167.1"/>
    <property type="molecule type" value="Genomic_DNA"/>
</dbReference>
<protein>
    <submittedName>
        <fullName evidence="2">Membrane protein</fullName>
    </submittedName>
</protein>
<keyword evidence="1" id="KW-0472">Membrane</keyword>
<dbReference type="Proteomes" id="UP001549106">
    <property type="component" value="Unassembled WGS sequence"/>
</dbReference>
<dbReference type="Pfam" id="PF12822">
    <property type="entry name" value="ECF_trnsprt"/>
    <property type="match status" value="1"/>
</dbReference>
<keyword evidence="3" id="KW-1185">Reference proteome</keyword>
<accession>A0ABV2M3V0</accession>
<feature type="transmembrane region" description="Helical" evidence="1">
    <location>
        <begin position="165"/>
        <end position="191"/>
    </location>
</feature>
<name>A0ABV2M3V0_9FIRM</name>
<organism evidence="2 3">
    <name type="scientific">Blautia caecimuris</name>
    <dbReference type="NCBI Taxonomy" id="1796615"/>
    <lineage>
        <taxon>Bacteria</taxon>
        <taxon>Bacillati</taxon>
        <taxon>Bacillota</taxon>
        <taxon>Clostridia</taxon>
        <taxon>Lachnospirales</taxon>
        <taxon>Lachnospiraceae</taxon>
        <taxon>Blautia</taxon>
    </lineage>
</organism>
<dbReference type="Gene3D" id="1.10.1760.20">
    <property type="match status" value="1"/>
</dbReference>
<proteinExistence type="predicted"/>
<feature type="transmembrane region" description="Helical" evidence="1">
    <location>
        <begin position="12"/>
        <end position="32"/>
    </location>
</feature>